<protein>
    <submittedName>
        <fullName evidence="2">Uncharacterized protein</fullName>
    </submittedName>
</protein>
<evidence type="ECO:0000256" key="1">
    <source>
        <dbReference type="SAM" id="MobiDB-lite"/>
    </source>
</evidence>
<geneLocation type="plasmid" evidence="2 3">
    <name>pNBRC108565a</name>
</geneLocation>
<evidence type="ECO:0000313" key="3">
    <source>
        <dbReference type="Proteomes" id="UP001321475"/>
    </source>
</evidence>
<sequence length="78" mass="8012">MRERGSCGRKVYRGHADTTQSNMSSILGACRCLAEWPAEAGVWGRQAPTASAAALDGPRPAPGRAGYTGPGGPGPVRC</sequence>
<keyword evidence="2" id="KW-0614">Plasmid</keyword>
<evidence type="ECO:0000313" key="2">
    <source>
        <dbReference type="EMBL" id="BDZ44087.1"/>
    </source>
</evidence>
<dbReference type="Proteomes" id="UP001321475">
    <property type="component" value="Plasmid pNBRC108565a"/>
</dbReference>
<accession>A0ABM8G7L2</accession>
<gene>
    <name evidence="2" type="ORF">GCM10025865_33860</name>
</gene>
<name>A0ABM8G7L2_9CELL</name>
<dbReference type="EMBL" id="AP027730">
    <property type="protein sequence ID" value="BDZ44087.1"/>
    <property type="molecule type" value="Genomic_DNA"/>
</dbReference>
<keyword evidence="3" id="KW-1185">Reference proteome</keyword>
<dbReference type="PROSITE" id="PS51257">
    <property type="entry name" value="PROKAR_LIPOPROTEIN"/>
    <property type="match status" value="1"/>
</dbReference>
<feature type="region of interest" description="Disordered" evidence="1">
    <location>
        <begin position="49"/>
        <end position="78"/>
    </location>
</feature>
<reference evidence="3" key="1">
    <citation type="journal article" date="2019" name="Int. J. Syst. Evol. Microbiol.">
        <title>The Global Catalogue of Microorganisms (GCM) 10K type strain sequencing project: providing services to taxonomists for standard genome sequencing and annotation.</title>
        <authorList>
            <consortium name="The Broad Institute Genomics Platform"/>
            <consortium name="The Broad Institute Genome Sequencing Center for Infectious Disease"/>
            <person name="Wu L."/>
            <person name="Ma J."/>
        </authorList>
    </citation>
    <scope>NUCLEOTIDE SEQUENCE [LARGE SCALE GENOMIC DNA]</scope>
    <source>
        <strain evidence="3">NBRC 108565</strain>
    </source>
</reference>
<feature type="compositionally biased region" description="Low complexity" evidence="1">
    <location>
        <begin position="52"/>
        <end position="65"/>
    </location>
</feature>
<organism evidence="2 3">
    <name type="scientific">Paraoerskovia sediminicola</name>
    <dbReference type="NCBI Taxonomy" id="1138587"/>
    <lineage>
        <taxon>Bacteria</taxon>
        <taxon>Bacillati</taxon>
        <taxon>Actinomycetota</taxon>
        <taxon>Actinomycetes</taxon>
        <taxon>Micrococcales</taxon>
        <taxon>Cellulomonadaceae</taxon>
        <taxon>Paraoerskovia</taxon>
    </lineage>
</organism>
<proteinExistence type="predicted"/>